<sequence>MTLILAIDTSLGTSVALIEDGRVRAEHNVPDTMKHAELIGSSIAAVLEKASVHPNQLMAVVAGRGPAPFTGLRVGIAAATMFAAGVGIKLYGAVSLDAIAVAALKSSTAIVNEPLLITADARRKEVYWALYSGLNEHGVPIRVDGPGVMKPAELEEYLVNRNVHPSRTGLPVSAANLGLLLEAQLRAGSAGEDVSALYLRAADAVEPKARIGKAVSG</sequence>
<reference evidence="2" key="1">
    <citation type="submission" date="2020-05" db="EMBL/GenBank/DDBJ databases">
        <authorList>
            <person name="Chiriac C."/>
            <person name="Salcher M."/>
            <person name="Ghai R."/>
            <person name="Kavagutti S V."/>
        </authorList>
    </citation>
    <scope>NUCLEOTIDE SEQUENCE</scope>
</reference>
<dbReference type="GO" id="GO:0002949">
    <property type="term" value="P:tRNA threonylcarbamoyladenosine modification"/>
    <property type="evidence" value="ECO:0007669"/>
    <property type="project" value="InterPro"/>
</dbReference>
<evidence type="ECO:0000259" key="1">
    <source>
        <dbReference type="Pfam" id="PF00814"/>
    </source>
</evidence>
<dbReference type="InterPro" id="IPR000905">
    <property type="entry name" value="Gcp-like_dom"/>
</dbReference>
<proteinExistence type="predicted"/>
<dbReference type="InterPro" id="IPR043129">
    <property type="entry name" value="ATPase_NBD"/>
</dbReference>
<dbReference type="AlphaFoldDB" id="A0A6J6BZ73"/>
<organism evidence="2">
    <name type="scientific">freshwater metagenome</name>
    <dbReference type="NCBI Taxonomy" id="449393"/>
    <lineage>
        <taxon>unclassified sequences</taxon>
        <taxon>metagenomes</taxon>
        <taxon>ecological metagenomes</taxon>
    </lineage>
</organism>
<protein>
    <submittedName>
        <fullName evidence="2">Unannotated protein</fullName>
    </submittedName>
</protein>
<dbReference type="InterPro" id="IPR022496">
    <property type="entry name" value="T6A_TsaB"/>
</dbReference>
<name>A0A6J6BZ73_9ZZZZ</name>
<accession>A0A6J6BZ73</accession>
<evidence type="ECO:0000313" key="2">
    <source>
        <dbReference type="EMBL" id="CAB4544392.1"/>
    </source>
</evidence>
<dbReference type="Gene3D" id="3.30.420.40">
    <property type="match status" value="2"/>
</dbReference>
<dbReference type="SUPFAM" id="SSF53067">
    <property type="entry name" value="Actin-like ATPase domain"/>
    <property type="match status" value="2"/>
</dbReference>
<dbReference type="EMBL" id="CAEZSN010000069">
    <property type="protein sequence ID" value="CAB4544392.1"/>
    <property type="molecule type" value="Genomic_DNA"/>
</dbReference>
<dbReference type="NCBIfam" id="TIGR03725">
    <property type="entry name" value="T6A_YeaZ"/>
    <property type="match status" value="1"/>
</dbReference>
<gene>
    <name evidence="2" type="ORF">UFOPK1433_00697</name>
</gene>
<dbReference type="Pfam" id="PF00814">
    <property type="entry name" value="TsaD"/>
    <property type="match status" value="1"/>
</dbReference>
<feature type="domain" description="Gcp-like" evidence="1">
    <location>
        <begin position="34"/>
        <end position="154"/>
    </location>
</feature>